<dbReference type="EMBL" id="QXWK01000037">
    <property type="protein sequence ID" value="NBH62805.1"/>
    <property type="molecule type" value="Genomic_DNA"/>
</dbReference>
<sequence>MKIIICDDQISDIQELKKLCERYLRENDIEAELETTTHPQDVLAEPLDADILILDIEMGAINGIDIKNQLARRGAGPLIIFATSHMDNVLRAFNVNVIGFVSKPPQYDDLAGFLDTGVNLIFANKSFTYPDGSSGCLDEIVWIEADTGYADAHLRDGRVKNIGKQKVGALAAKLEPLGFICISRGQIVNCKHISSFYDDRILLKNVPEKSGGKPSDKVLLISRRRRKECLEKYTAYCMRTQKYI</sequence>
<dbReference type="SMART" id="SM00448">
    <property type="entry name" value="REC"/>
    <property type="match status" value="1"/>
</dbReference>
<evidence type="ECO:0000256" key="3">
    <source>
        <dbReference type="PROSITE-ProRule" id="PRU00169"/>
    </source>
</evidence>
<reference evidence="5 6" key="1">
    <citation type="submission" date="2018-08" db="EMBL/GenBank/DDBJ databases">
        <title>Murine metabolic-syndrome-specific gut microbial biobank.</title>
        <authorList>
            <person name="Liu C."/>
        </authorList>
    </citation>
    <scope>NUCLEOTIDE SEQUENCE [LARGE SCALE GENOMIC DNA]</scope>
    <source>
        <strain evidence="5 6">28</strain>
    </source>
</reference>
<dbReference type="Pfam" id="PF00072">
    <property type="entry name" value="Response_reg"/>
    <property type="match status" value="1"/>
</dbReference>
<dbReference type="GO" id="GO:0000156">
    <property type="term" value="F:phosphorelay response regulator activity"/>
    <property type="evidence" value="ECO:0007669"/>
    <property type="project" value="InterPro"/>
</dbReference>
<feature type="modified residue" description="4-aspartylphosphate" evidence="3">
    <location>
        <position position="55"/>
    </location>
</feature>
<comment type="function">
    <text evidence="2">May play the central regulatory role in sporulation. It may be an element of the effector pathway responsible for the activation of sporulation genes in response to nutritional stress. Spo0A may act in concert with spo0H (a sigma factor) to control the expression of some genes that are critical to the sporulation process.</text>
</comment>
<evidence type="ECO:0000256" key="1">
    <source>
        <dbReference type="ARBA" id="ARBA00018672"/>
    </source>
</evidence>
<dbReference type="SMART" id="SM00850">
    <property type="entry name" value="LytTR"/>
    <property type="match status" value="1"/>
</dbReference>
<keyword evidence="6" id="KW-1185">Reference proteome</keyword>
<keyword evidence="3" id="KW-0597">Phosphoprotein</keyword>
<gene>
    <name evidence="5" type="ORF">D0435_14230</name>
</gene>
<accession>A0A845QNK6</accession>
<dbReference type="SUPFAM" id="SSF52172">
    <property type="entry name" value="CheY-like"/>
    <property type="match status" value="1"/>
</dbReference>
<dbReference type="AlphaFoldDB" id="A0A845QNK6"/>
<dbReference type="InterPro" id="IPR007492">
    <property type="entry name" value="LytTR_DNA-bd_dom"/>
</dbReference>
<comment type="caution">
    <text evidence="5">The sequence shown here is derived from an EMBL/GenBank/DDBJ whole genome shotgun (WGS) entry which is preliminary data.</text>
</comment>
<dbReference type="Proteomes" id="UP000446866">
    <property type="component" value="Unassembled WGS sequence"/>
</dbReference>
<dbReference type="PANTHER" id="PTHR37299:SF1">
    <property type="entry name" value="STAGE 0 SPORULATION PROTEIN A HOMOLOG"/>
    <property type="match status" value="1"/>
</dbReference>
<name>A0A845QNK6_9FIRM</name>
<feature type="domain" description="Response regulatory" evidence="4">
    <location>
        <begin position="2"/>
        <end position="118"/>
    </location>
</feature>
<dbReference type="InterPro" id="IPR001789">
    <property type="entry name" value="Sig_transdc_resp-reg_receiver"/>
</dbReference>
<dbReference type="PROSITE" id="PS50110">
    <property type="entry name" value="RESPONSE_REGULATORY"/>
    <property type="match status" value="1"/>
</dbReference>
<evidence type="ECO:0000256" key="2">
    <source>
        <dbReference type="ARBA" id="ARBA00024867"/>
    </source>
</evidence>
<dbReference type="InterPro" id="IPR046947">
    <property type="entry name" value="LytR-like"/>
</dbReference>
<dbReference type="Gene3D" id="2.40.50.1020">
    <property type="entry name" value="LytTr DNA-binding domain"/>
    <property type="match status" value="1"/>
</dbReference>
<dbReference type="PANTHER" id="PTHR37299">
    <property type="entry name" value="TRANSCRIPTIONAL REGULATOR-RELATED"/>
    <property type="match status" value="1"/>
</dbReference>
<dbReference type="Pfam" id="PF04397">
    <property type="entry name" value="LytTR"/>
    <property type="match status" value="1"/>
</dbReference>
<dbReference type="Gene3D" id="3.40.50.2300">
    <property type="match status" value="1"/>
</dbReference>
<dbReference type="InterPro" id="IPR011006">
    <property type="entry name" value="CheY-like_superfamily"/>
</dbReference>
<keyword evidence="5" id="KW-0238">DNA-binding</keyword>
<protein>
    <recommendedName>
        <fullName evidence="1">Stage 0 sporulation protein A homolog</fullName>
    </recommendedName>
</protein>
<organism evidence="5 6">
    <name type="scientific">Anaerotruncus colihominis</name>
    <dbReference type="NCBI Taxonomy" id="169435"/>
    <lineage>
        <taxon>Bacteria</taxon>
        <taxon>Bacillati</taxon>
        <taxon>Bacillota</taxon>
        <taxon>Clostridia</taxon>
        <taxon>Eubacteriales</taxon>
        <taxon>Oscillospiraceae</taxon>
        <taxon>Anaerotruncus</taxon>
    </lineage>
</organism>
<proteinExistence type="predicted"/>
<evidence type="ECO:0000313" key="5">
    <source>
        <dbReference type="EMBL" id="NBH62805.1"/>
    </source>
</evidence>
<dbReference type="RefSeq" id="WP_160203088.1">
    <property type="nucleotide sequence ID" value="NZ_QXWK01000037.1"/>
</dbReference>
<evidence type="ECO:0000313" key="6">
    <source>
        <dbReference type="Proteomes" id="UP000446866"/>
    </source>
</evidence>
<evidence type="ECO:0000259" key="4">
    <source>
        <dbReference type="PROSITE" id="PS50110"/>
    </source>
</evidence>
<dbReference type="GO" id="GO:0003677">
    <property type="term" value="F:DNA binding"/>
    <property type="evidence" value="ECO:0007669"/>
    <property type="project" value="UniProtKB-KW"/>
</dbReference>